<dbReference type="AlphaFoldDB" id="A0A2I2GFI6"/>
<keyword evidence="3" id="KW-1185">Reference proteome</keyword>
<protein>
    <submittedName>
        <fullName evidence="2">Uncharacterized protein</fullName>
    </submittedName>
</protein>
<proteinExistence type="predicted"/>
<organism evidence="2 3">
    <name type="scientific">Aspergillus steynii IBT 23096</name>
    <dbReference type="NCBI Taxonomy" id="1392250"/>
    <lineage>
        <taxon>Eukaryota</taxon>
        <taxon>Fungi</taxon>
        <taxon>Dikarya</taxon>
        <taxon>Ascomycota</taxon>
        <taxon>Pezizomycotina</taxon>
        <taxon>Eurotiomycetes</taxon>
        <taxon>Eurotiomycetidae</taxon>
        <taxon>Eurotiales</taxon>
        <taxon>Aspergillaceae</taxon>
        <taxon>Aspergillus</taxon>
        <taxon>Aspergillus subgen. Circumdati</taxon>
    </lineage>
</organism>
<keyword evidence="1" id="KW-0812">Transmembrane</keyword>
<dbReference type="Proteomes" id="UP000234275">
    <property type="component" value="Unassembled WGS sequence"/>
</dbReference>
<keyword evidence="1" id="KW-1133">Transmembrane helix</keyword>
<dbReference type="Gene3D" id="3.30.559.10">
    <property type="entry name" value="Chloramphenicol acetyltransferase-like domain"/>
    <property type="match status" value="1"/>
</dbReference>
<sequence>MSGYKMQPHCLDLGPPQLLQTTLMLVFRQRLDQVLLKQAFWQLLVTHPVLRMRLNILRTGYFPSSDLQECWKIGYADKRLREYFSRDKSGAWQLTPGGRNGIHELFRFSDSWWFRINPPAIQIRLVLLEDGCLMNFVVQHSLCDATGMLDILHEYVALLRGKPIGLRSQRPQSLRLKKEVNGKRKALPNSGELLTAFKDQYGFGILGLVWYGLLTWIYLLFRHSNPRSEQTVHVPGSVIDRVSELALEKEIKVTRNDLLMATLLQASQKVFGQGNFAFGFVLSVRKDLDCPEDTLHNPWWVILLPSHIMNRSRSEKKCLNPQARILELASKIREIIIVSRSPDCMRAFLAHYENQGMLPIYPRTAPHFPNIIVSSSNQLNFQSLGFPDENGRYVRPGYVELDVQMSSYILEWGLNHNDVVTTLSDGLGGFYVHGTCHMELWEELRRCTSCPT</sequence>
<dbReference type="OrthoDB" id="4432909at2759"/>
<accession>A0A2I2GFI6</accession>
<feature type="transmembrane region" description="Helical" evidence="1">
    <location>
        <begin position="201"/>
        <end position="221"/>
    </location>
</feature>
<dbReference type="SUPFAM" id="SSF52777">
    <property type="entry name" value="CoA-dependent acyltransferases"/>
    <property type="match status" value="1"/>
</dbReference>
<gene>
    <name evidence="2" type="ORF">P170DRAFT_471572</name>
</gene>
<keyword evidence="1" id="KW-0472">Membrane</keyword>
<dbReference type="InterPro" id="IPR023213">
    <property type="entry name" value="CAT-like_dom_sf"/>
</dbReference>
<dbReference type="GeneID" id="36560550"/>
<name>A0A2I2GFI6_9EURO</name>
<comment type="caution">
    <text evidence="2">The sequence shown here is derived from an EMBL/GenBank/DDBJ whole genome shotgun (WGS) entry which is preliminary data.</text>
</comment>
<evidence type="ECO:0000313" key="2">
    <source>
        <dbReference type="EMBL" id="PLB51642.1"/>
    </source>
</evidence>
<reference evidence="2 3" key="1">
    <citation type="submission" date="2016-12" db="EMBL/GenBank/DDBJ databases">
        <title>The genomes of Aspergillus section Nigri reveals drivers in fungal speciation.</title>
        <authorList>
            <consortium name="DOE Joint Genome Institute"/>
            <person name="Vesth T.C."/>
            <person name="Nybo J."/>
            <person name="Theobald S."/>
            <person name="Brandl J."/>
            <person name="Frisvad J.C."/>
            <person name="Nielsen K.F."/>
            <person name="Lyhne E.K."/>
            <person name="Kogle M.E."/>
            <person name="Kuo A."/>
            <person name="Riley R."/>
            <person name="Clum A."/>
            <person name="Nolan M."/>
            <person name="Lipzen A."/>
            <person name="Salamov A."/>
            <person name="Henrissat B."/>
            <person name="Wiebenga A."/>
            <person name="De Vries R.P."/>
            <person name="Grigoriev I.V."/>
            <person name="Mortensen U.H."/>
            <person name="Andersen M.R."/>
            <person name="Baker S.E."/>
        </authorList>
    </citation>
    <scope>NUCLEOTIDE SEQUENCE [LARGE SCALE GENOMIC DNA]</scope>
    <source>
        <strain evidence="2 3">IBT 23096</strain>
    </source>
</reference>
<evidence type="ECO:0000313" key="3">
    <source>
        <dbReference type="Proteomes" id="UP000234275"/>
    </source>
</evidence>
<dbReference type="RefSeq" id="XP_024706944.1">
    <property type="nucleotide sequence ID" value="XM_024852852.1"/>
</dbReference>
<evidence type="ECO:0000256" key="1">
    <source>
        <dbReference type="SAM" id="Phobius"/>
    </source>
</evidence>
<dbReference type="VEuPathDB" id="FungiDB:P170DRAFT_471572"/>
<dbReference type="EMBL" id="MSFO01000002">
    <property type="protein sequence ID" value="PLB51642.1"/>
    <property type="molecule type" value="Genomic_DNA"/>
</dbReference>